<evidence type="ECO:0000256" key="5">
    <source>
        <dbReference type="ARBA" id="ARBA00023242"/>
    </source>
</evidence>
<keyword evidence="5" id="KW-0539">Nucleus</keyword>
<feature type="region of interest" description="Disordered" evidence="7">
    <location>
        <begin position="1"/>
        <end position="20"/>
    </location>
</feature>
<name>A0A1B6DFD3_9HEMI</name>
<reference evidence="9" key="1">
    <citation type="submission" date="2015-12" db="EMBL/GenBank/DDBJ databases">
        <title>De novo transcriptome assembly of four potential Pierce s Disease insect vectors from Arizona vineyards.</title>
        <authorList>
            <person name="Tassone E.E."/>
        </authorList>
    </citation>
    <scope>NUCLEOTIDE SEQUENCE</scope>
</reference>
<evidence type="ECO:0000313" key="9">
    <source>
        <dbReference type="EMBL" id="JAS24389.1"/>
    </source>
</evidence>
<dbReference type="InterPro" id="IPR050826">
    <property type="entry name" value="Krueppel_C2H2_ZnFinger"/>
</dbReference>
<dbReference type="Gene3D" id="3.30.160.60">
    <property type="entry name" value="Classic Zinc Finger"/>
    <property type="match status" value="5"/>
</dbReference>
<keyword evidence="1" id="KW-0479">Metal-binding</keyword>
<dbReference type="GO" id="GO:0006355">
    <property type="term" value="P:regulation of DNA-templated transcription"/>
    <property type="evidence" value="ECO:0007669"/>
    <property type="project" value="UniProtKB-ARBA"/>
</dbReference>
<dbReference type="PROSITE" id="PS00028">
    <property type="entry name" value="ZINC_FINGER_C2H2_1"/>
    <property type="match status" value="5"/>
</dbReference>
<protein>
    <recommendedName>
        <fullName evidence="8">C2H2-type domain-containing protein</fullName>
    </recommendedName>
</protein>
<accession>A0A1B6DFD3</accession>
<dbReference type="InterPro" id="IPR036236">
    <property type="entry name" value="Znf_C2H2_sf"/>
</dbReference>
<feature type="domain" description="C2H2-type" evidence="8">
    <location>
        <begin position="262"/>
        <end position="289"/>
    </location>
</feature>
<dbReference type="InterPro" id="IPR013087">
    <property type="entry name" value="Znf_C2H2_type"/>
</dbReference>
<dbReference type="SMART" id="SM00355">
    <property type="entry name" value="ZnF_C2H2"/>
    <property type="match status" value="7"/>
</dbReference>
<evidence type="ECO:0000256" key="4">
    <source>
        <dbReference type="ARBA" id="ARBA00022833"/>
    </source>
</evidence>
<gene>
    <name evidence="9" type="ORF">g.15256</name>
</gene>
<dbReference type="PANTHER" id="PTHR24377">
    <property type="entry name" value="IP01015P-RELATED"/>
    <property type="match status" value="1"/>
</dbReference>
<feature type="domain" description="C2H2-type" evidence="8">
    <location>
        <begin position="206"/>
        <end position="233"/>
    </location>
</feature>
<dbReference type="AlphaFoldDB" id="A0A1B6DFD3"/>
<feature type="domain" description="C2H2-type" evidence="8">
    <location>
        <begin position="234"/>
        <end position="261"/>
    </location>
</feature>
<dbReference type="GO" id="GO:0008270">
    <property type="term" value="F:zinc ion binding"/>
    <property type="evidence" value="ECO:0007669"/>
    <property type="project" value="UniProtKB-KW"/>
</dbReference>
<evidence type="ECO:0000256" key="1">
    <source>
        <dbReference type="ARBA" id="ARBA00022723"/>
    </source>
</evidence>
<keyword evidence="2" id="KW-0677">Repeat</keyword>
<dbReference type="FunFam" id="3.30.160.60:FF:002343">
    <property type="entry name" value="Zinc finger protein 33A"/>
    <property type="match status" value="2"/>
</dbReference>
<sequence>TFEEDLIEDEDSKNEILSEPSKGALVEKEASINIPTLFGGDETKIEEYLRKVEEENNIVSFNTWQERVEKSKSSLEIKTDQNNIDSFDTQKKLNEIRKRYHQLILKGAEINKQCLKETVVCRRCNKPYDKHYMEQNSYSVKNEYKCKQCESKFNKRLDLDRHRQIHTVENLFKWENLNLSRLWNNKLKDKDYVEKNCLIYTVENEYKCKYCKVKFNNKPDLEKHRRIHTTEKPFKCELCDDKFDQEVDLQRHKQIHTTEKPYECEECGDKFYTIIRFNRHKLIHTGRKKIYCLLCKAEFNKIIDLKNHKKIHIKEELFTCEECNAEFLLKDALKKHILGSRKLKFECVICHIKFHSRCSLKQHIKHRPTKMCS</sequence>
<keyword evidence="4" id="KW-0862">Zinc</keyword>
<keyword evidence="3 6" id="KW-0863">Zinc-finger</keyword>
<evidence type="ECO:0000256" key="2">
    <source>
        <dbReference type="ARBA" id="ARBA00022737"/>
    </source>
</evidence>
<dbReference type="SUPFAM" id="SSF57667">
    <property type="entry name" value="beta-beta-alpha zinc fingers"/>
    <property type="match status" value="4"/>
</dbReference>
<evidence type="ECO:0000256" key="3">
    <source>
        <dbReference type="ARBA" id="ARBA00022771"/>
    </source>
</evidence>
<evidence type="ECO:0000256" key="6">
    <source>
        <dbReference type="PROSITE-ProRule" id="PRU00042"/>
    </source>
</evidence>
<evidence type="ECO:0000256" key="7">
    <source>
        <dbReference type="SAM" id="MobiDB-lite"/>
    </source>
</evidence>
<feature type="non-terminal residue" evidence="9">
    <location>
        <position position="1"/>
    </location>
</feature>
<proteinExistence type="predicted"/>
<dbReference type="EMBL" id="GEDC01012909">
    <property type="protein sequence ID" value="JAS24389.1"/>
    <property type="molecule type" value="Transcribed_RNA"/>
</dbReference>
<feature type="domain" description="C2H2-type" evidence="8">
    <location>
        <begin position="290"/>
        <end position="317"/>
    </location>
</feature>
<evidence type="ECO:0000259" key="8">
    <source>
        <dbReference type="PROSITE" id="PS50157"/>
    </source>
</evidence>
<organism evidence="9">
    <name type="scientific">Clastoptera arizonana</name>
    <name type="common">Arizona spittle bug</name>
    <dbReference type="NCBI Taxonomy" id="38151"/>
    <lineage>
        <taxon>Eukaryota</taxon>
        <taxon>Metazoa</taxon>
        <taxon>Ecdysozoa</taxon>
        <taxon>Arthropoda</taxon>
        <taxon>Hexapoda</taxon>
        <taxon>Insecta</taxon>
        <taxon>Pterygota</taxon>
        <taxon>Neoptera</taxon>
        <taxon>Paraneoptera</taxon>
        <taxon>Hemiptera</taxon>
        <taxon>Auchenorrhyncha</taxon>
        <taxon>Cercopoidea</taxon>
        <taxon>Clastopteridae</taxon>
        <taxon>Clastoptera</taxon>
    </lineage>
</organism>
<feature type="domain" description="C2H2-type" evidence="8">
    <location>
        <begin position="144"/>
        <end position="171"/>
    </location>
</feature>
<dbReference type="PROSITE" id="PS50157">
    <property type="entry name" value="ZINC_FINGER_C2H2_2"/>
    <property type="match status" value="5"/>
</dbReference>
<dbReference type="Pfam" id="PF00096">
    <property type="entry name" value="zf-C2H2"/>
    <property type="match status" value="1"/>
</dbReference>
<feature type="compositionally biased region" description="Acidic residues" evidence="7">
    <location>
        <begin position="1"/>
        <end position="12"/>
    </location>
</feature>